<keyword evidence="5" id="KW-1185">Reference proteome</keyword>
<keyword evidence="2" id="KW-0472">Membrane</keyword>
<evidence type="ECO:0000313" key="4">
    <source>
        <dbReference type="EMBL" id="KAL1522966.1"/>
    </source>
</evidence>
<evidence type="ECO:0000256" key="3">
    <source>
        <dbReference type="SAM" id="SignalP"/>
    </source>
</evidence>
<evidence type="ECO:0000313" key="5">
    <source>
        <dbReference type="Proteomes" id="UP001515480"/>
    </source>
</evidence>
<gene>
    <name evidence="4" type="ORF">AB1Y20_017930</name>
</gene>
<keyword evidence="2" id="KW-1133">Transmembrane helix</keyword>
<dbReference type="Proteomes" id="UP001515480">
    <property type="component" value="Unassembled WGS sequence"/>
</dbReference>
<proteinExistence type="predicted"/>
<feature type="signal peptide" evidence="3">
    <location>
        <begin position="1"/>
        <end position="16"/>
    </location>
</feature>
<feature type="region of interest" description="Disordered" evidence="1">
    <location>
        <begin position="275"/>
        <end position="295"/>
    </location>
</feature>
<reference evidence="4 5" key="1">
    <citation type="journal article" date="2024" name="Science">
        <title>Giant polyketide synthase enzymes in the biosynthesis of giant marine polyether toxins.</title>
        <authorList>
            <person name="Fallon T.R."/>
            <person name="Shende V.V."/>
            <person name="Wierzbicki I.H."/>
            <person name="Pendleton A.L."/>
            <person name="Watervoot N.F."/>
            <person name="Auber R.P."/>
            <person name="Gonzalez D.J."/>
            <person name="Wisecaver J.H."/>
            <person name="Moore B.S."/>
        </authorList>
    </citation>
    <scope>NUCLEOTIDE SEQUENCE [LARGE SCALE GENOMIC DNA]</scope>
    <source>
        <strain evidence="4 5">12B1</strain>
    </source>
</reference>
<feature type="chain" id="PRO_5044196788" evidence="3">
    <location>
        <begin position="17"/>
        <end position="360"/>
    </location>
</feature>
<dbReference type="AlphaFoldDB" id="A0AB34JM08"/>
<protein>
    <submittedName>
        <fullName evidence="4">Uncharacterized protein</fullName>
    </submittedName>
</protein>
<sequence>MRVPLVWAACVASVLAQQTGESSQLFFDLEASVELTAQHQSSAPAVLCSNTCKYSYDRRSTGTAVCDDGGEGHASSECELGTDCDDCGPRQPVSSHEDHRQLQASPSPGPAVCTCCAAVFWSGGGNFCQHVSLWELSAWTCHDCRPNTITSSMLCGKATFNFRQMLTDAGVPNPAREFDLRVGGGIIAGRYKDPLYAALKADIANAAGVELVDVELSAQEDDGGTLLLFVINVEDGSRSRTIASSISSQLSSSDTASSYLGLSIDLMPVVTTVGNAAPVEPPSAPSPEEKPRNEEGGGPLMVILIIAVLGGLGICAWRNGTRSRKVQGNVTYGREVTCDGYNLDCNDAAPRVPAFEVTKL</sequence>
<dbReference type="EMBL" id="JBGBPQ010000006">
    <property type="protein sequence ID" value="KAL1522966.1"/>
    <property type="molecule type" value="Genomic_DNA"/>
</dbReference>
<keyword evidence="3" id="KW-0732">Signal</keyword>
<keyword evidence="2" id="KW-0812">Transmembrane</keyword>
<name>A0AB34JM08_PRYPA</name>
<comment type="caution">
    <text evidence="4">The sequence shown here is derived from an EMBL/GenBank/DDBJ whole genome shotgun (WGS) entry which is preliminary data.</text>
</comment>
<evidence type="ECO:0000256" key="2">
    <source>
        <dbReference type="SAM" id="Phobius"/>
    </source>
</evidence>
<evidence type="ECO:0000256" key="1">
    <source>
        <dbReference type="SAM" id="MobiDB-lite"/>
    </source>
</evidence>
<accession>A0AB34JM08</accession>
<organism evidence="4 5">
    <name type="scientific">Prymnesium parvum</name>
    <name type="common">Toxic golden alga</name>
    <dbReference type="NCBI Taxonomy" id="97485"/>
    <lineage>
        <taxon>Eukaryota</taxon>
        <taxon>Haptista</taxon>
        <taxon>Haptophyta</taxon>
        <taxon>Prymnesiophyceae</taxon>
        <taxon>Prymnesiales</taxon>
        <taxon>Prymnesiaceae</taxon>
        <taxon>Prymnesium</taxon>
    </lineage>
</organism>
<feature type="transmembrane region" description="Helical" evidence="2">
    <location>
        <begin position="296"/>
        <end position="317"/>
    </location>
</feature>